<comment type="caution">
    <text evidence="1">The sequence shown here is derived from an EMBL/GenBank/DDBJ whole genome shotgun (WGS) entry which is preliminary data.</text>
</comment>
<name>A0ABD3JEW5_EUCGL</name>
<sequence length="107" mass="11220">MVLATRAKLWTSIASRLPCGSQIASESMQGVELAAAPPRIACESSVEGENKVCQRECDAGLAELRLQPGEEENAGGNSSFAHAVINMVAMLTGESREGPPSLKFTTA</sequence>
<gene>
    <name evidence="1" type="ORF">ACJRO7_029608</name>
</gene>
<dbReference type="Proteomes" id="UP001634007">
    <property type="component" value="Unassembled WGS sequence"/>
</dbReference>
<keyword evidence="2" id="KW-1185">Reference proteome</keyword>
<evidence type="ECO:0000313" key="1">
    <source>
        <dbReference type="EMBL" id="KAL3724463.1"/>
    </source>
</evidence>
<organism evidence="1 2">
    <name type="scientific">Eucalyptus globulus</name>
    <name type="common">Tasmanian blue gum</name>
    <dbReference type="NCBI Taxonomy" id="34317"/>
    <lineage>
        <taxon>Eukaryota</taxon>
        <taxon>Viridiplantae</taxon>
        <taxon>Streptophyta</taxon>
        <taxon>Embryophyta</taxon>
        <taxon>Tracheophyta</taxon>
        <taxon>Spermatophyta</taxon>
        <taxon>Magnoliopsida</taxon>
        <taxon>eudicotyledons</taxon>
        <taxon>Gunneridae</taxon>
        <taxon>Pentapetalae</taxon>
        <taxon>rosids</taxon>
        <taxon>malvids</taxon>
        <taxon>Myrtales</taxon>
        <taxon>Myrtaceae</taxon>
        <taxon>Myrtoideae</taxon>
        <taxon>Eucalypteae</taxon>
        <taxon>Eucalyptus</taxon>
    </lineage>
</organism>
<proteinExistence type="predicted"/>
<dbReference type="EMBL" id="JBJKBG010000008">
    <property type="protein sequence ID" value="KAL3724463.1"/>
    <property type="molecule type" value="Genomic_DNA"/>
</dbReference>
<reference evidence="1 2" key="1">
    <citation type="submission" date="2024-11" db="EMBL/GenBank/DDBJ databases">
        <title>Chromosome-level genome assembly of Eucalyptus globulus Labill. provides insights into its genome evolution.</title>
        <authorList>
            <person name="Li X."/>
        </authorList>
    </citation>
    <scope>NUCLEOTIDE SEQUENCE [LARGE SCALE GENOMIC DNA]</scope>
    <source>
        <strain evidence="1">CL2024</strain>
        <tissue evidence="1">Fresh tender leaves</tissue>
    </source>
</reference>
<protein>
    <submittedName>
        <fullName evidence="1">Uncharacterized protein</fullName>
    </submittedName>
</protein>
<evidence type="ECO:0000313" key="2">
    <source>
        <dbReference type="Proteomes" id="UP001634007"/>
    </source>
</evidence>
<dbReference type="AlphaFoldDB" id="A0ABD3JEW5"/>
<accession>A0ABD3JEW5</accession>